<name>A0A2R6Y4A1_9BACL</name>
<protein>
    <submittedName>
        <fullName evidence="1">Uncharacterized protein</fullName>
    </submittedName>
</protein>
<accession>A0A2R6Y4A1</accession>
<evidence type="ECO:0000313" key="2">
    <source>
        <dbReference type="Proteomes" id="UP000244338"/>
    </source>
</evidence>
<comment type="caution">
    <text evidence="1">The sequence shown here is derived from an EMBL/GenBank/DDBJ whole genome shotgun (WGS) entry which is preliminary data.</text>
</comment>
<gene>
    <name evidence="1" type="ORF">BSOLF_1379</name>
</gene>
<organism evidence="1 2">
    <name type="scientific">Candidatus Carbonibacillus altaicus</name>
    <dbReference type="NCBI Taxonomy" id="2163959"/>
    <lineage>
        <taxon>Bacteria</taxon>
        <taxon>Bacillati</taxon>
        <taxon>Bacillota</taxon>
        <taxon>Bacilli</taxon>
        <taxon>Bacillales</taxon>
        <taxon>Candidatus Carbonibacillus</taxon>
    </lineage>
</organism>
<reference evidence="2" key="1">
    <citation type="journal article" date="2018" name="Sci. Rep.">
        <title>Lignite coal burning seam in the remote Altai Mountains harbors a hydrogen-driven thermophilic microbial community.</title>
        <authorList>
            <person name="Kadnikov V.V."/>
            <person name="Mardanov A.V."/>
            <person name="Ivasenko D.A."/>
            <person name="Antsiferov D.V."/>
            <person name="Beletsky A.V."/>
            <person name="Karnachuk O.V."/>
            <person name="Ravin N.V."/>
        </authorList>
    </citation>
    <scope>NUCLEOTIDE SEQUENCE [LARGE SCALE GENOMIC DNA]</scope>
</reference>
<proteinExistence type="predicted"/>
<dbReference type="AlphaFoldDB" id="A0A2R6Y4A1"/>
<dbReference type="EMBL" id="PEBX01000006">
    <property type="protein sequence ID" value="PTQ57501.1"/>
    <property type="molecule type" value="Genomic_DNA"/>
</dbReference>
<dbReference type="Proteomes" id="UP000244338">
    <property type="component" value="Unassembled WGS sequence"/>
</dbReference>
<sequence>MIVLSVEDKFVAHYRKRSILIFFLKTKNSYGYKIIVLNEKYIIQTIEET</sequence>
<evidence type="ECO:0000313" key="1">
    <source>
        <dbReference type="EMBL" id="PTQ57501.1"/>
    </source>
</evidence>